<dbReference type="STRING" id="693661.Arcve_0898"/>
<feature type="compositionally biased region" description="Basic and acidic residues" evidence="2">
    <location>
        <begin position="1"/>
        <end position="12"/>
    </location>
</feature>
<proteinExistence type="predicted"/>
<dbReference type="AlphaFoldDB" id="F2KSE2"/>
<feature type="domain" description="DUF4352" evidence="3">
    <location>
        <begin position="66"/>
        <end position="141"/>
    </location>
</feature>
<dbReference type="Gene3D" id="2.60.40.1240">
    <property type="match status" value="1"/>
</dbReference>
<evidence type="ECO:0000256" key="2">
    <source>
        <dbReference type="SAM" id="MobiDB-lite"/>
    </source>
</evidence>
<gene>
    <name evidence="4" type="ordered locus">Arcve_0898</name>
</gene>
<dbReference type="EMBL" id="CP002588">
    <property type="protein sequence ID" value="AEA46911.1"/>
    <property type="molecule type" value="Genomic_DNA"/>
</dbReference>
<dbReference type="HOGENOM" id="CLU_1032897_0_0_2"/>
<accession>F2KSE2</accession>
<reference evidence="4 5" key="1">
    <citation type="submission" date="2011-03" db="EMBL/GenBank/DDBJ databases">
        <title>The complete genome of Archaeoglobus veneficus SNP6.</title>
        <authorList>
            <consortium name="US DOE Joint Genome Institute (JGI-PGF)"/>
            <person name="Lucas S."/>
            <person name="Copeland A."/>
            <person name="Lapidus A."/>
            <person name="Bruce D."/>
            <person name="Goodwin L."/>
            <person name="Pitluck S."/>
            <person name="Kyrpides N."/>
            <person name="Mavromatis K."/>
            <person name="Pagani I."/>
            <person name="Ivanova N."/>
            <person name="Mikhailova N."/>
            <person name="Lu M."/>
            <person name="Detter J.C."/>
            <person name="Tapia R."/>
            <person name="Han C."/>
            <person name="Land M."/>
            <person name="Hauser L."/>
            <person name="Markowitz V."/>
            <person name="Cheng J.-F."/>
            <person name="Hugenholtz P."/>
            <person name="Woyke T."/>
            <person name="Wu D."/>
            <person name="Spring S."/>
            <person name="Brambilla E."/>
            <person name="Klenk H.-P."/>
            <person name="Eisen J.A."/>
        </authorList>
    </citation>
    <scope>NUCLEOTIDE SEQUENCE [LARGE SCALE GENOMIC DNA]</scope>
    <source>
        <strain>SNP6</strain>
    </source>
</reference>
<evidence type="ECO:0000313" key="4">
    <source>
        <dbReference type="EMBL" id="AEA46911.1"/>
    </source>
</evidence>
<evidence type="ECO:0000256" key="1">
    <source>
        <dbReference type="ARBA" id="ARBA00022729"/>
    </source>
</evidence>
<sequence>MLAGCAEKEVSKDVTPTPTPTTSTPIPTTPSLNYYGNLAEYDGKSAHLLEVLVGDIMAGGLGNIYASDGYNWVVIWFEISNVGKETFVVSENDFRVTDETGRIYDVVYCEGLVGSIYPSERREGAVVFEIPEETKILDIKYRFESGVIATWTKNLATEAYEFRPEVTIEDVELKGYVSGGEYWITEIIMTVRNDGNAPVWIGDIYLEDDGYWKLAGWADVLLNEGEEKQITVSVFVGTYEVPKMVKIADEVDGKERVIATGKVKMFSNT</sequence>
<keyword evidence="1" id="KW-0732">Signal</keyword>
<dbReference type="Pfam" id="PF11611">
    <property type="entry name" value="DUF4352"/>
    <property type="match status" value="1"/>
</dbReference>
<dbReference type="InterPro" id="IPR029050">
    <property type="entry name" value="Immunoprotect_excell_Ig-like"/>
</dbReference>
<organism evidence="4 5">
    <name type="scientific">Archaeoglobus veneficus (strain DSM 11195 / SNP6)</name>
    <dbReference type="NCBI Taxonomy" id="693661"/>
    <lineage>
        <taxon>Archaea</taxon>
        <taxon>Methanobacteriati</taxon>
        <taxon>Methanobacteriota</taxon>
        <taxon>Archaeoglobi</taxon>
        <taxon>Archaeoglobales</taxon>
        <taxon>Archaeoglobaceae</taxon>
        <taxon>Archaeoglobus</taxon>
    </lineage>
</organism>
<dbReference type="GeneID" id="10394004"/>
<protein>
    <recommendedName>
        <fullName evidence="3">DUF4352 domain-containing protein</fullName>
    </recommendedName>
</protein>
<evidence type="ECO:0000259" key="3">
    <source>
        <dbReference type="Pfam" id="PF11611"/>
    </source>
</evidence>
<dbReference type="Proteomes" id="UP000008136">
    <property type="component" value="Chromosome"/>
</dbReference>
<name>F2KSE2_ARCVS</name>
<dbReference type="RefSeq" id="WP_013683577.1">
    <property type="nucleotide sequence ID" value="NC_015320.1"/>
</dbReference>
<evidence type="ECO:0000313" key="5">
    <source>
        <dbReference type="Proteomes" id="UP000008136"/>
    </source>
</evidence>
<dbReference type="InterPro" id="IPR029051">
    <property type="entry name" value="DUF4352"/>
</dbReference>
<dbReference type="eggNOG" id="arCOG07632">
    <property type="taxonomic scope" value="Archaea"/>
</dbReference>
<dbReference type="KEGG" id="ave:Arcve_0898"/>
<feature type="region of interest" description="Disordered" evidence="2">
    <location>
        <begin position="1"/>
        <end position="28"/>
    </location>
</feature>
<keyword evidence="5" id="KW-1185">Reference proteome</keyword>